<comment type="caution">
    <text evidence="2">The sequence shown here is derived from an EMBL/GenBank/DDBJ whole genome shotgun (WGS) entry which is preliminary data.</text>
</comment>
<proteinExistence type="predicted"/>
<accession>A0ABU1SWB7</accession>
<dbReference type="EMBL" id="JAVDUP010000007">
    <property type="protein sequence ID" value="MDR6903266.1"/>
    <property type="molecule type" value="Genomic_DNA"/>
</dbReference>
<dbReference type="EC" id="2.7.1.-" evidence="2"/>
<evidence type="ECO:0000313" key="3">
    <source>
        <dbReference type="Proteomes" id="UP001250791"/>
    </source>
</evidence>
<sequence length="339" mass="36077">MKTKKLINEGAAAVDEMLAGILAAHPRHLRAVEGSPRSIVANHGPRAGKVGLVIGGGSGHEPTFLGFVGKGLADAAAIGNVFASPPPDPIIECAKAVGGGAGVLFMYGNYAGDVMNFDMAAEMLAMDDIEVRTVLTTDDIASAPVDQKERRRGVAGNVFIFKAAGAACDLMYSFDDVERLARWANERTYTMGVALSPCSLPQTRKPNFEIGADEMEIGMGIHGEPGVARGPMRSADEVTSELVGKILDEMKPARDDRVAVLVNSLGSTPLMELYIMMRKLKSMLDDAGLVIHLSLVGNYCTSLEMAGASITLMHLDDELQRLIDHPCDCAMFRSGEALL</sequence>
<dbReference type="PROSITE" id="PS51481">
    <property type="entry name" value="DHAK"/>
    <property type="match status" value="1"/>
</dbReference>
<dbReference type="Gene3D" id="3.30.1180.20">
    <property type="entry name" value="Dihydroxyacetone kinase, domain 2"/>
    <property type="match status" value="1"/>
</dbReference>
<dbReference type="GO" id="GO:0016740">
    <property type="term" value="F:transferase activity"/>
    <property type="evidence" value="ECO:0007669"/>
    <property type="project" value="UniProtKB-KW"/>
</dbReference>
<dbReference type="SUPFAM" id="SSF82549">
    <property type="entry name" value="DAK1/DegV-like"/>
    <property type="match status" value="1"/>
</dbReference>
<dbReference type="InterPro" id="IPR050861">
    <property type="entry name" value="Dihydroxyacetone_Kinase"/>
</dbReference>
<keyword evidence="3" id="KW-1185">Reference proteome</keyword>
<dbReference type="PANTHER" id="PTHR28629:SF4">
    <property type="entry name" value="TRIOKINASE_FMN CYCLASE"/>
    <property type="match status" value="1"/>
</dbReference>
<gene>
    <name evidence="2" type="ORF">J2W52_004899</name>
</gene>
<dbReference type="Gene3D" id="3.40.50.10440">
    <property type="entry name" value="Dihydroxyacetone kinase, domain 1"/>
    <property type="match status" value="1"/>
</dbReference>
<dbReference type="RefSeq" id="WP_310234415.1">
    <property type="nucleotide sequence ID" value="NZ_JAVDUP010000007.1"/>
</dbReference>
<evidence type="ECO:0000313" key="2">
    <source>
        <dbReference type="EMBL" id="MDR6903266.1"/>
    </source>
</evidence>
<organism evidence="2 3">
    <name type="scientific">Rhizobium miluonense</name>
    <dbReference type="NCBI Taxonomy" id="411945"/>
    <lineage>
        <taxon>Bacteria</taxon>
        <taxon>Pseudomonadati</taxon>
        <taxon>Pseudomonadota</taxon>
        <taxon>Alphaproteobacteria</taxon>
        <taxon>Hyphomicrobiales</taxon>
        <taxon>Rhizobiaceae</taxon>
        <taxon>Rhizobium/Agrobacterium group</taxon>
        <taxon>Rhizobium</taxon>
    </lineage>
</organism>
<dbReference type="InterPro" id="IPR004006">
    <property type="entry name" value="DhaK_dom"/>
</dbReference>
<dbReference type="Pfam" id="PF02733">
    <property type="entry name" value="Dak1"/>
    <property type="match status" value="1"/>
</dbReference>
<protein>
    <submittedName>
        <fullName evidence="2">Dihydroxyacetone kinase-like protein</fullName>
        <ecNumber evidence="2">2.7.1.-</ecNumber>
    </submittedName>
</protein>
<name>A0ABU1SWB7_9HYPH</name>
<dbReference type="PANTHER" id="PTHR28629">
    <property type="entry name" value="TRIOKINASE/FMN CYCLASE"/>
    <property type="match status" value="1"/>
</dbReference>
<keyword evidence="2" id="KW-0808">Transferase</keyword>
<reference evidence="2 3" key="1">
    <citation type="submission" date="2023-07" db="EMBL/GenBank/DDBJ databases">
        <title>Sorghum-associated microbial communities from plants grown in Nebraska, USA.</title>
        <authorList>
            <person name="Schachtman D."/>
        </authorList>
    </citation>
    <scope>NUCLEOTIDE SEQUENCE [LARGE SCALE GENOMIC DNA]</scope>
    <source>
        <strain evidence="2 3">3199</strain>
    </source>
</reference>
<evidence type="ECO:0000259" key="1">
    <source>
        <dbReference type="PROSITE" id="PS51481"/>
    </source>
</evidence>
<dbReference type="Proteomes" id="UP001250791">
    <property type="component" value="Unassembled WGS sequence"/>
</dbReference>
<feature type="domain" description="DhaK" evidence="1">
    <location>
        <begin position="9"/>
        <end position="332"/>
    </location>
</feature>